<protein>
    <recommendedName>
        <fullName evidence="4">Tetratricopeptide repeat-containing protein</fullName>
    </recommendedName>
</protein>
<evidence type="ECO:0008006" key="4">
    <source>
        <dbReference type="Google" id="ProtNLM"/>
    </source>
</evidence>
<organism evidence="2 3">
    <name type="scientific">Desulfotruncus arcticus DSM 17038</name>
    <dbReference type="NCBI Taxonomy" id="1121424"/>
    <lineage>
        <taxon>Bacteria</taxon>
        <taxon>Bacillati</taxon>
        <taxon>Bacillota</taxon>
        <taxon>Clostridia</taxon>
        <taxon>Eubacteriales</taxon>
        <taxon>Desulfallaceae</taxon>
        <taxon>Desulfotruncus</taxon>
    </lineage>
</organism>
<dbReference type="EMBL" id="FOOX01000018">
    <property type="protein sequence ID" value="SFH14861.1"/>
    <property type="molecule type" value="Genomic_DNA"/>
</dbReference>
<evidence type="ECO:0000313" key="3">
    <source>
        <dbReference type="Proteomes" id="UP000199337"/>
    </source>
</evidence>
<name>A0A1I2XRZ0_9FIRM</name>
<reference evidence="3" key="1">
    <citation type="submission" date="2016-10" db="EMBL/GenBank/DDBJ databases">
        <authorList>
            <person name="Varghese N."/>
            <person name="Submissions S."/>
        </authorList>
    </citation>
    <scope>NUCLEOTIDE SEQUENCE [LARGE SCALE GENOMIC DNA]</scope>
    <source>
        <strain evidence="3">DSM 17038</strain>
    </source>
</reference>
<proteinExistence type="predicted"/>
<evidence type="ECO:0000313" key="2">
    <source>
        <dbReference type="EMBL" id="SFH14861.1"/>
    </source>
</evidence>
<dbReference type="Proteomes" id="UP000199337">
    <property type="component" value="Unassembled WGS sequence"/>
</dbReference>
<gene>
    <name evidence="2" type="ORF">SAMN05660649_04052</name>
</gene>
<keyword evidence="1" id="KW-1133">Transmembrane helix</keyword>
<evidence type="ECO:0000256" key="1">
    <source>
        <dbReference type="SAM" id="Phobius"/>
    </source>
</evidence>
<dbReference type="InterPro" id="IPR011990">
    <property type="entry name" value="TPR-like_helical_dom_sf"/>
</dbReference>
<dbReference type="RefSeq" id="WP_092473770.1">
    <property type="nucleotide sequence ID" value="NZ_FOOX01000018.1"/>
</dbReference>
<accession>A0A1I2XRZ0</accession>
<dbReference type="STRING" id="341036.SAMN05660649_04052"/>
<feature type="transmembrane region" description="Helical" evidence="1">
    <location>
        <begin position="12"/>
        <end position="29"/>
    </location>
</feature>
<keyword evidence="1" id="KW-0812">Transmembrane</keyword>
<keyword evidence="3" id="KW-1185">Reference proteome</keyword>
<dbReference type="AlphaFoldDB" id="A0A1I2XRZ0"/>
<dbReference type="OrthoDB" id="1809934at2"/>
<sequence>MKFGKHNTALKILTVVCLTIPLVMILNGIKGAGGHMAFQLQPPAVWAGESTEISEQMGNGAKLQQAIDLVTSMRKDFPSENGTREVWVKTGGKLGNVRCILETKGVPKGAEQYEVTLTKKWDVTVNAVQPVSYWKYKVTGERVELVEFQDNDDAVVTMNAVKMAELYAKAATSAEKVQLIILEANSALSRLTGAERDELISWLEDLSRNDDDGAVRQAVLGVLYHAGNKDALSRLVREVEANGVAWEGRIPAFGIDWQLLQEIYQNYPASYLARGMVAYEKVRGESYFAITRAAEEENPYAWIPGYEHGDQQYDPDREIPGWESFLEEFSGHPAADDAAYRLARCYEIKGRWQDALQTLHRALSLPDGDICYHVTGRITYILDVRMTGSQLAELSAGEPEPVIQQMSRYTLAVKTLRSEEYRKAAFMLADFRADLQSGAVSPSLPPFISTGTIRGAEYDFTGAVEKQLEQAEKLADLQEAREKSQDPADLYNLAAAIFHDQNIYYNHLWAGNRQYFNWLGYILDSYYSDDNKGPAEMAGFAQEMINYCHSARLFEEVYENPAAASELKAKALFSLGLSQLGIYNWGEDAFVAFDREELKEDIISTFEQFVREFPSSTMADDALLALADFSGRRDYLERIFSDYPQGDVVPKAEALLEKMSSPYYSPEYRH</sequence>
<keyword evidence="1" id="KW-0472">Membrane</keyword>
<dbReference type="Gene3D" id="1.25.40.10">
    <property type="entry name" value="Tetratricopeptide repeat domain"/>
    <property type="match status" value="2"/>
</dbReference>